<dbReference type="AlphaFoldDB" id="A0A7W6NN49"/>
<sequence length="88" mass="9571">MAVNDDELSVVALEELDAACALPWPDIKKITPWGDTFTGVAPSGREVEIERRYLWAHDPEGSVSVEIEVRDVGGTRSAEARALITPHG</sequence>
<organism evidence="1 2">
    <name type="scientific">Brevundimonas lenta</name>
    <dbReference type="NCBI Taxonomy" id="424796"/>
    <lineage>
        <taxon>Bacteria</taxon>
        <taxon>Pseudomonadati</taxon>
        <taxon>Pseudomonadota</taxon>
        <taxon>Alphaproteobacteria</taxon>
        <taxon>Caulobacterales</taxon>
        <taxon>Caulobacteraceae</taxon>
        <taxon>Brevundimonas</taxon>
    </lineage>
</organism>
<keyword evidence="2" id="KW-1185">Reference proteome</keyword>
<gene>
    <name evidence="1" type="ORF">GGR12_000844</name>
</gene>
<protein>
    <submittedName>
        <fullName evidence="1">Uncharacterized protein</fullName>
    </submittedName>
</protein>
<reference evidence="1 2" key="1">
    <citation type="submission" date="2020-08" db="EMBL/GenBank/DDBJ databases">
        <title>Genomic Encyclopedia of Type Strains, Phase IV (KMG-IV): sequencing the most valuable type-strain genomes for metagenomic binning, comparative biology and taxonomic classification.</title>
        <authorList>
            <person name="Goeker M."/>
        </authorList>
    </citation>
    <scope>NUCLEOTIDE SEQUENCE [LARGE SCALE GENOMIC DNA]</scope>
    <source>
        <strain evidence="1 2">DSM 23960</strain>
    </source>
</reference>
<evidence type="ECO:0000313" key="2">
    <source>
        <dbReference type="Proteomes" id="UP000529946"/>
    </source>
</evidence>
<dbReference type="EMBL" id="JACIDM010000001">
    <property type="protein sequence ID" value="MBB4082005.1"/>
    <property type="molecule type" value="Genomic_DNA"/>
</dbReference>
<comment type="caution">
    <text evidence="1">The sequence shown here is derived from an EMBL/GenBank/DDBJ whole genome shotgun (WGS) entry which is preliminary data.</text>
</comment>
<dbReference type="Proteomes" id="UP000529946">
    <property type="component" value="Unassembled WGS sequence"/>
</dbReference>
<evidence type="ECO:0000313" key="1">
    <source>
        <dbReference type="EMBL" id="MBB4082005.1"/>
    </source>
</evidence>
<proteinExistence type="predicted"/>
<name>A0A7W6NN49_9CAUL</name>
<accession>A0A7W6NN49</accession>